<dbReference type="STRING" id="1601833.SAMN05518684_11721"/>
<dbReference type="Proteomes" id="UP000198571">
    <property type="component" value="Unassembled WGS sequence"/>
</dbReference>
<comment type="subcellular location">
    <subcellularLocation>
        <location evidence="1">Cell membrane</location>
        <topology evidence="1">Multi-pass membrane protein</topology>
    </subcellularLocation>
</comment>
<feature type="domain" description="Cardiolipin synthase N-terminal" evidence="7">
    <location>
        <begin position="24"/>
        <end position="66"/>
    </location>
</feature>
<feature type="transmembrane region" description="Helical" evidence="6">
    <location>
        <begin position="12"/>
        <end position="31"/>
    </location>
</feature>
<dbReference type="AlphaFoldDB" id="A0A1H9WI48"/>
<proteinExistence type="predicted"/>
<dbReference type="Pfam" id="PF13396">
    <property type="entry name" value="PLDc_N"/>
    <property type="match status" value="1"/>
</dbReference>
<keyword evidence="3 6" id="KW-0812">Transmembrane</keyword>
<evidence type="ECO:0000256" key="5">
    <source>
        <dbReference type="ARBA" id="ARBA00023136"/>
    </source>
</evidence>
<feature type="transmembrane region" description="Helical" evidence="6">
    <location>
        <begin position="43"/>
        <end position="64"/>
    </location>
</feature>
<keyword evidence="9" id="KW-1185">Reference proteome</keyword>
<evidence type="ECO:0000256" key="3">
    <source>
        <dbReference type="ARBA" id="ARBA00022692"/>
    </source>
</evidence>
<name>A0A1H9WI48_9BACI</name>
<evidence type="ECO:0000256" key="4">
    <source>
        <dbReference type="ARBA" id="ARBA00022989"/>
    </source>
</evidence>
<protein>
    <submittedName>
        <fullName evidence="8">Phospholipase_D-nuclease N-terminal</fullName>
    </submittedName>
</protein>
<evidence type="ECO:0000256" key="6">
    <source>
        <dbReference type="SAM" id="Phobius"/>
    </source>
</evidence>
<dbReference type="InterPro" id="IPR027379">
    <property type="entry name" value="CLS_N"/>
</dbReference>
<evidence type="ECO:0000259" key="7">
    <source>
        <dbReference type="Pfam" id="PF13396"/>
    </source>
</evidence>
<keyword evidence="5 6" id="KW-0472">Membrane</keyword>
<evidence type="ECO:0000313" key="9">
    <source>
        <dbReference type="Proteomes" id="UP000198571"/>
    </source>
</evidence>
<evidence type="ECO:0000256" key="1">
    <source>
        <dbReference type="ARBA" id="ARBA00004651"/>
    </source>
</evidence>
<keyword evidence="2" id="KW-1003">Cell membrane</keyword>
<dbReference type="EMBL" id="FOGT01000017">
    <property type="protein sequence ID" value="SES33419.1"/>
    <property type="molecule type" value="Genomic_DNA"/>
</dbReference>
<dbReference type="GO" id="GO:0005886">
    <property type="term" value="C:plasma membrane"/>
    <property type="evidence" value="ECO:0007669"/>
    <property type="project" value="UniProtKB-SubCell"/>
</dbReference>
<dbReference type="RefSeq" id="WP_093054717.1">
    <property type="nucleotide sequence ID" value="NZ_FOGT01000017.1"/>
</dbReference>
<evidence type="ECO:0000313" key="8">
    <source>
        <dbReference type="EMBL" id="SES33419.1"/>
    </source>
</evidence>
<evidence type="ECO:0000256" key="2">
    <source>
        <dbReference type="ARBA" id="ARBA00022475"/>
    </source>
</evidence>
<accession>A0A1H9WI48</accession>
<organism evidence="8 9">
    <name type="scientific">Salipaludibacillus aurantiacus</name>
    <dbReference type="NCBI Taxonomy" id="1601833"/>
    <lineage>
        <taxon>Bacteria</taxon>
        <taxon>Bacillati</taxon>
        <taxon>Bacillota</taxon>
        <taxon>Bacilli</taxon>
        <taxon>Bacillales</taxon>
        <taxon>Bacillaceae</taxon>
    </lineage>
</organism>
<keyword evidence="4 6" id="KW-1133">Transmembrane helix</keyword>
<gene>
    <name evidence="8" type="ORF">SAMN05518684_11721</name>
</gene>
<dbReference type="OrthoDB" id="3243324at2"/>
<sequence>MNELTQALQENWAIIAPVLILQAILMVVALIDCFKHDKTNGPQWIWVLVIVFINIIGPILYFVFGRRND</sequence>
<reference evidence="9" key="1">
    <citation type="submission" date="2016-10" db="EMBL/GenBank/DDBJ databases">
        <authorList>
            <person name="Varghese N."/>
            <person name="Submissions S."/>
        </authorList>
    </citation>
    <scope>NUCLEOTIDE SEQUENCE [LARGE SCALE GENOMIC DNA]</scope>
    <source>
        <strain evidence="9">S9</strain>
    </source>
</reference>